<dbReference type="Gene3D" id="2.60.120.1140">
    <property type="entry name" value="Protein of unknown function DUF192"/>
    <property type="match status" value="1"/>
</dbReference>
<dbReference type="InterPro" id="IPR003795">
    <property type="entry name" value="DUF192"/>
</dbReference>
<keyword evidence="2" id="KW-1185">Reference proteome</keyword>
<dbReference type="Pfam" id="PF02643">
    <property type="entry name" value="DUF192"/>
    <property type="match status" value="1"/>
</dbReference>
<protein>
    <submittedName>
        <fullName evidence="1">DUF192 domain-containing protein</fullName>
    </submittedName>
</protein>
<evidence type="ECO:0000313" key="1">
    <source>
        <dbReference type="EMBL" id="UOD49427.1"/>
    </source>
</evidence>
<dbReference type="InterPro" id="IPR038695">
    <property type="entry name" value="Saro_0823-like_sf"/>
</dbReference>
<organism evidence="1 2">
    <name type="scientific">Orrella daihaiensis</name>
    <dbReference type="NCBI Taxonomy" id="2782176"/>
    <lineage>
        <taxon>Bacteria</taxon>
        <taxon>Pseudomonadati</taxon>
        <taxon>Pseudomonadota</taxon>
        <taxon>Betaproteobacteria</taxon>
        <taxon>Burkholderiales</taxon>
        <taxon>Alcaligenaceae</taxon>
        <taxon>Orrella</taxon>
    </lineage>
</organism>
<reference evidence="1 2" key="1">
    <citation type="submission" date="2020-11" db="EMBL/GenBank/DDBJ databases">
        <title>Algicoccus daihaiensis sp.nov., isolated from Daihai Lake in Inner Mongolia.</title>
        <authorList>
            <person name="Kai J."/>
        </authorList>
    </citation>
    <scope>NUCLEOTIDE SEQUENCE [LARGE SCALE GENOMIC DNA]</scope>
    <source>
        <strain evidence="2">f23</strain>
    </source>
</reference>
<sequence>MRLHTHSLDITICQNFKSRLLGLYLSQPIGARQAVLLSKCNCVHTFGMREPLSLVFLDKHFSIVREQINASPIRVYGCFKARHVIEMARKTNETFEQIRSEILLLRQDPFIVEHLDKRRIKTSV</sequence>
<dbReference type="EMBL" id="CP063982">
    <property type="protein sequence ID" value="UOD49427.1"/>
    <property type="molecule type" value="Genomic_DNA"/>
</dbReference>
<dbReference type="Proteomes" id="UP000831607">
    <property type="component" value="Chromosome"/>
</dbReference>
<evidence type="ECO:0000313" key="2">
    <source>
        <dbReference type="Proteomes" id="UP000831607"/>
    </source>
</evidence>
<proteinExistence type="predicted"/>
<gene>
    <name evidence="1" type="ORF">DHf2319_07995</name>
</gene>
<name>A0ABY4AGL2_9BURK</name>
<accession>A0ABY4AGL2</accession>